<dbReference type="InterPro" id="IPR028889">
    <property type="entry name" value="USP"/>
</dbReference>
<comment type="caution">
    <text evidence="16">The sequence shown here is derived from an EMBL/GenBank/DDBJ whole genome shotgun (WGS) entry which is preliminary data.</text>
</comment>
<dbReference type="InterPro" id="IPR001394">
    <property type="entry name" value="Peptidase_C19_UCH"/>
</dbReference>
<evidence type="ECO:0000259" key="14">
    <source>
        <dbReference type="PROSITE" id="PS50235"/>
    </source>
</evidence>
<keyword evidence="9" id="KW-0788">Thiol protease</keyword>
<feature type="domain" description="USP" evidence="14">
    <location>
        <begin position="577"/>
        <end position="882"/>
    </location>
</feature>
<dbReference type="InterPro" id="IPR050164">
    <property type="entry name" value="Peptidase_C19"/>
</dbReference>
<evidence type="ECO:0000256" key="9">
    <source>
        <dbReference type="ARBA" id="ARBA00022807"/>
    </source>
</evidence>
<evidence type="ECO:0000256" key="8">
    <source>
        <dbReference type="ARBA" id="ARBA00022801"/>
    </source>
</evidence>
<dbReference type="PROSITE" id="PS50235">
    <property type="entry name" value="USP_3"/>
    <property type="match status" value="1"/>
</dbReference>
<dbReference type="FunFam" id="3.90.70.10:FF:000026">
    <property type="entry name" value="Ubiquitin carboxyl-terminal hydrolase 15"/>
    <property type="match status" value="1"/>
</dbReference>
<keyword evidence="6 11" id="KW-0863">Zinc-finger</keyword>
<evidence type="ECO:0000256" key="13">
    <source>
        <dbReference type="SAM" id="Phobius"/>
    </source>
</evidence>
<dbReference type="EMBL" id="JACBKZ010000003">
    <property type="protein sequence ID" value="KAF5955359.1"/>
    <property type="molecule type" value="Genomic_DNA"/>
</dbReference>
<dbReference type="PANTHER" id="PTHR24006">
    <property type="entry name" value="UBIQUITIN CARBOXYL-TERMINAL HYDROLASE"/>
    <property type="match status" value="1"/>
</dbReference>
<keyword evidence="4" id="KW-0645">Protease</keyword>
<comment type="catalytic activity">
    <reaction evidence="1">
        <text>Thiol-dependent hydrolysis of ester, thioester, amide, peptide and isopeptide bonds formed by the C-terminal Gly of ubiquitin (a 76-residue protein attached to proteins as an intracellular targeting signal).</text>
        <dbReference type="EC" id="3.4.19.12"/>
    </reaction>
</comment>
<organism evidence="16 17">
    <name type="scientific">Camellia sinensis</name>
    <name type="common">Tea plant</name>
    <name type="synonym">Thea sinensis</name>
    <dbReference type="NCBI Taxonomy" id="4442"/>
    <lineage>
        <taxon>Eukaryota</taxon>
        <taxon>Viridiplantae</taxon>
        <taxon>Streptophyta</taxon>
        <taxon>Embryophyta</taxon>
        <taxon>Tracheophyta</taxon>
        <taxon>Spermatophyta</taxon>
        <taxon>Magnoliopsida</taxon>
        <taxon>eudicotyledons</taxon>
        <taxon>Gunneridae</taxon>
        <taxon>Pentapetalae</taxon>
        <taxon>asterids</taxon>
        <taxon>Ericales</taxon>
        <taxon>Theaceae</taxon>
        <taxon>Camellia</taxon>
    </lineage>
</organism>
<dbReference type="FunFam" id="6.10.140.2220:FF:000006">
    <property type="entry name" value="Ubiquitin carboxyl-terminal hydrolase 15"/>
    <property type="match status" value="1"/>
</dbReference>
<evidence type="ECO:0000256" key="5">
    <source>
        <dbReference type="ARBA" id="ARBA00022723"/>
    </source>
</evidence>
<dbReference type="InterPro" id="IPR018200">
    <property type="entry name" value="USP_CS"/>
</dbReference>
<name>A0A7J7HRW8_CAMSI</name>
<dbReference type="PROSITE" id="PS00972">
    <property type="entry name" value="USP_1"/>
    <property type="match status" value="1"/>
</dbReference>
<evidence type="ECO:0000259" key="15">
    <source>
        <dbReference type="PROSITE" id="PS50865"/>
    </source>
</evidence>
<feature type="compositionally biased region" description="Polar residues" evidence="12">
    <location>
        <begin position="229"/>
        <end position="250"/>
    </location>
</feature>
<evidence type="ECO:0000313" key="16">
    <source>
        <dbReference type="EMBL" id="KAF5955359.1"/>
    </source>
</evidence>
<evidence type="ECO:0000256" key="11">
    <source>
        <dbReference type="PROSITE-ProRule" id="PRU00134"/>
    </source>
</evidence>
<dbReference type="PANTHER" id="PTHR24006:SF874">
    <property type="entry name" value="UBIQUITIN CARBOXYL-TERMINAL HYDROLASE 16"/>
    <property type="match status" value="1"/>
</dbReference>
<evidence type="ECO:0000256" key="6">
    <source>
        <dbReference type="ARBA" id="ARBA00022771"/>
    </source>
</evidence>
<dbReference type="GO" id="GO:0006508">
    <property type="term" value="P:proteolysis"/>
    <property type="evidence" value="ECO:0007669"/>
    <property type="project" value="UniProtKB-KW"/>
</dbReference>
<evidence type="ECO:0000256" key="12">
    <source>
        <dbReference type="SAM" id="MobiDB-lite"/>
    </source>
</evidence>
<keyword evidence="10" id="KW-0862">Zinc</keyword>
<keyword evidence="13" id="KW-1133">Transmembrane helix</keyword>
<dbReference type="GO" id="GO:0005634">
    <property type="term" value="C:nucleus"/>
    <property type="evidence" value="ECO:0007669"/>
    <property type="project" value="TreeGrafter"/>
</dbReference>
<dbReference type="AlphaFoldDB" id="A0A7J7HRW8"/>
<comment type="similarity">
    <text evidence="2">Belongs to the peptidase C19 family.</text>
</comment>
<dbReference type="PROSITE" id="PS50865">
    <property type="entry name" value="ZF_MYND_2"/>
    <property type="match status" value="1"/>
</dbReference>
<feature type="compositionally biased region" description="Low complexity" evidence="12">
    <location>
        <begin position="280"/>
        <end position="291"/>
    </location>
</feature>
<feature type="compositionally biased region" description="Low complexity" evidence="12">
    <location>
        <begin position="500"/>
        <end position="512"/>
    </location>
</feature>
<keyword evidence="13" id="KW-0472">Membrane</keyword>
<feature type="region of interest" description="Disordered" evidence="12">
    <location>
        <begin position="191"/>
        <end position="512"/>
    </location>
</feature>
<dbReference type="GO" id="GO:0016579">
    <property type="term" value="P:protein deubiquitination"/>
    <property type="evidence" value="ECO:0007669"/>
    <property type="project" value="InterPro"/>
</dbReference>
<dbReference type="GO" id="GO:0004843">
    <property type="term" value="F:cysteine-type deubiquitinase activity"/>
    <property type="evidence" value="ECO:0007669"/>
    <property type="project" value="UniProtKB-EC"/>
</dbReference>
<evidence type="ECO:0000256" key="2">
    <source>
        <dbReference type="ARBA" id="ARBA00009085"/>
    </source>
</evidence>
<dbReference type="GO" id="GO:0008270">
    <property type="term" value="F:zinc ion binding"/>
    <property type="evidence" value="ECO:0007669"/>
    <property type="project" value="UniProtKB-KW"/>
</dbReference>
<dbReference type="EC" id="3.4.19.12" evidence="3"/>
<proteinExistence type="inferred from homology"/>
<evidence type="ECO:0000256" key="3">
    <source>
        <dbReference type="ARBA" id="ARBA00012759"/>
    </source>
</evidence>
<keyword evidence="8" id="KW-0378">Hydrolase</keyword>
<keyword evidence="5" id="KW-0479">Metal-binding</keyword>
<dbReference type="PROSITE" id="PS01360">
    <property type="entry name" value="ZF_MYND_1"/>
    <property type="match status" value="1"/>
</dbReference>
<dbReference type="SUPFAM" id="SSF144232">
    <property type="entry name" value="HIT/MYND zinc finger-like"/>
    <property type="match status" value="1"/>
</dbReference>
<reference evidence="16 17" key="2">
    <citation type="submission" date="2020-07" db="EMBL/GenBank/DDBJ databases">
        <title>Genome assembly of wild tea tree DASZ reveals pedigree and selection history of tea varieties.</title>
        <authorList>
            <person name="Zhang W."/>
        </authorList>
    </citation>
    <scope>NUCLEOTIDE SEQUENCE [LARGE SCALE GENOMIC DNA]</scope>
    <source>
        <strain evidence="17">cv. G240</strain>
        <tissue evidence="16">Leaf</tissue>
    </source>
</reference>
<feature type="compositionally biased region" description="Polar residues" evidence="12">
    <location>
        <begin position="265"/>
        <end position="279"/>
    </location>
</feature>
<evidence type="ECO:0000256" key="7">
    <source>
        <dbReference type="ARBA" id="ARBA00022786"/>
    </source>
</evidence>
<keyword evidence="13" id="KW-0812">Transmembrane</keyword>
<evidence type="ECO:0000256" key="4">
    <source>
        <dbReference type="ARBA" id="ARBA00022670"/>
    </source>
</evidence>
<evidence type="ECO:0000256" key="10">
    <source>
        <dbReference type="ARBA" id="ARBA00022833"/>
    </source>
</evidence>
<keyword evidence="17" id="KW-1185">Reference proteome</keyword>
<dbReference type="Gene3D" id="6.10.140.2220">
    <property type="match status" value="1"/>
</dbReference>
<evidence type="ECO:0000313" key="17">
    <source>
        <dbReference type="Proteomes" id="UP000593564"/>
    </source>
</evidence>
<keyword evidence="7" id="KW-0833">Ubl conjugation pathway</keyword>
<dbReference type="Proteomes" id="UP000593564">
    <property type="component" value="Unassembled WGS sequence"/>
</dbReference>
<feature type="compositionally biased region" description="Basic and acidic residues" evidence="12">
    <location>
        <begin position="192"/>
        <end position="204"/>
    </location>
</feature>
<feature type="compositionally biased region" description="Polar residues" evidence="12">
    <location>
        <begin position="388"/>
        <end position="398"/>
    </location>
</feature>
<feature type="region of interest" description="Disordered" evidence="12">
    <location>
        <begin position="998"/>
        <end position="1053"/>
    </location>
</feature>
<accession>A0A7J7HRW8</accession>
<dbReference type="Pfam" id="PF01753">
    <property type="entry name" value="zf-MYND"/>
    <property type="match status" value="1"/>
</dbReference>
<sequence length="1115" mass="121677">MPVGGDLGFPYLVLVAALVAPAVIAFVVRRKWRASVARTEEIKRLLVLASEETARAELEASTYVTSPALIPPPLPYSCAVCYSPTTTRCSRCKAVRYCSGKCQIIHWRQGHQAECRSITTTYPINGLGGGASQKVLKQEEEEIYGNSFETEERQYAESVKNLPEEPAFSKSNGSVDSFCGSDDSEVKCAANGKEKNSSSLETKRSVGHQSANVFPDKLETNCVDMDQNGPPSSKHNTSVGSVDRLTSSGKLNKIKPNGRNHDIQYESTSTSGWSADGTNESSFSEPSTPSSGFWEGTIKSSRPKIDTLDVSAQSSSSGAGDGNIHNSPSSLSSSFNFDNRNSVPSADVQGSDTTTVISDGAHSTTSGIKKPIDRAVLSEEIGEDVSKGRSSPLLSSPEKSNHMDVHTSSDSLVSKSREPRYTSSSAYTYPTSSAGGPSVSTHASKVSSIRSVSPKRSNHVSNGSSTTPRSLESKESGPLSSTTRRHSLQGAKSGKDDSAHAVSVSSSESTSYSPNAINGLKTSMLKVVGQLRASKSSRQSQSEVGSEIAGRYDNKGLFSYELFVKLYNWNKIELWPCGLINCGNSCYANAVLQCLACTPPLTAYLLQGLHSKACETKGWCFTCEFERLILKAKEGISPLSPIGILSQIQSNGSHLGNGRQEDAHEFLRYAIDTMQSVCLKEAGVNASGSLEEETTLIGLTFGGYLRSKIKCMKCGGKSERHERMMDLTVEIGGNIGTLEEALRQFTGTEILDGENKYQCSRCRSYERAKKKLTVLEAPNILTIALKRFQSGKFGKLNKSIQFPEILDLAPYMSGTSDKSPVYRLYGVVVHLDIMNATFSGHYVCYVKNVQNKWFKIDDSTVRAVELDSVLTEGAYMLLYARCSPRAPRLLRSSIIQRDPRKIESPTVNHWNVSRVVPVNGQTRIECLYPNHASFQPARTIFEEDNSSDNSSSIFSEVCSCSTDSSNRDTSSTDDHFDPLFGDLGHNWNSLWRHPLDSDSSTSSSSSSPSPLYSRHSPLADSDRYSSGYPETSGFQNQNGESDDHGFWGRIPGGSLNQEDEASNVPFLYSDRSSLCRKLVSTSCRETDLDRLRWANPSAYKKSDVCFRRSMSERTD</sequence>
<evidence type="ECO:0000256" key="1">
    <source>
        <dbReference type="ARBA" id="ARBA00000707"/>
    </source>
</evidence>
<feature type="compositionally biased region" description="Low complexity" evidence="12">
    <location>
        <begin position="998"/>
        <end position="1016"/>
    </location>
</feature>
<protein>
    <recommendedName>
        <fullName evidence="3">ubiquitinyl hydrolase 1</fullName>
        <ecNumber evidence="3">3.4.19.12</ecNumber>
    </recommendedName>
</protein>
<gene>
    <name evidence="16" type="ORF">HYC85_008215</name>
</gene>
<feature type="compositionally biased region" description="Polar residues" evidence="12">
    <location>
        <begin position="348"/>
        <end position="367"/>
    </location>
</feature>
<dbReference type="InterPro" id="IPR038765">
    <property type="entry name" value="Papain-like_cys_pep_sf"/>
</dbReference>
<feature type="compositionally biased region" description="Polar residues" evidence="12">
    <location>
        <begin position="1028"/>
        <end position="1039"/>
    </location>
</feature>
<feature type="domain" description="MYND-type" evidence="15">
    <location>
        <begin position="78"/>
        <end position="115"/>
    </location>
</feature>
<feature type="transmembrane region" description="Helical" evidence="13">
    <location>
        <begin position="12"/>
        <end position="28"/>
    </location>
</feature>
<feature type="compositionally biased region" description="Low complexity" evidence="12">
    <location>
        <begin position="421"/>
        <end position="434"/>
    </location>
</feature>
<feature type="compositionally biased region" description="Polar residues" evidence="12">
    <location>
        <begin position="438"/>
        <end position="470"/>
    </location>
</feature>
<dbReference type="SUPFAM" id="SSF54001">
    <property type="entry name" value="Cysteine proteinases"/>
    <property type="match status" value="1"/>
</dbReference>
<dbReference type="Pfam" id="PF00443">
    <property type="entry name" value="UCH"/>
    <property type="match status" value="1"/>
</dbReference>
<dbReference type="InterPro" id="IPR002893">
    <property type="entry name" value="Znf_MYND"/>
</dbReference>
<dbReference type="Gene3D" id="3.90.70.10">
    <property type="entry name" value="Cysteine proteinases"/>
    <property type="match status" value="1"/>
</dbReference>
<reference evidence="17" key="1">
    <citation type="journal article" date="2020" name="Nat. Commun.">
        <title>Genome assembly of wild tea tree DASZ reveals pedigree and selection history of tea varieties.</title>
        <authorList>
            <person name="Zhang W."/>
            <person name="Zhang Y."/>
            <person name="Qiu H."/>
            <person name="Guo Y."/>
            <person name="Wan H."/>
            <person name="Zhang X."/>
            <person name="Scossa F."/>
            <person name="Alseekh S."/>
            <person name="Zhang Q."/>
            <person name="Wang P."/>
            <person name="Xu L."/>
            <person name="Schmidt M.H."/>
            <person name="Jia X."/>
            <person name="Li D."/>
            <person name="Zhu A."/>
            <person name="Guo F."/>
            <person name="Chen W."/>
            <person name="Ni D."/>
            <person name="Usadel B."/>
            <person name="Fernie A.R."/>
            <person name="Wen W."/>
        </authorList>
    </citation>
    <scope>NUCLEOTIDE SEQUENCE [LARGE SCALE GENOMIC DNA]</scope>
    <source>
        <strain evidence="17">cv. G240</strain>
    </source>
</reference>
<dbReference type="CDD" id="cd02661">
    <property type="entry name" value="Peptidase_C19E"/>
    <property type="match status" value="1"/>
</dbReference>
<dbReference type="GO" id="GO:0005829">
    <property type="term" value="C:cytosol"/>
    <property type="evidence" value="ECO:0007669"/>
    <property type="project" value="TreeGrafter"/>
</dbReference>
<feature type="compositionally biased region" description="Low complexity" evidence="12">
    <location>
        <begin position="311"/>
        <end position="342"/>
    </location>
</feature>